<dbReference type="GO" id="GO:0005524">
    <property type="term" value="F:ATP binding"/>
    <property type="evidence" value="ECO:0007669"/>
    <property type="project" value="UniProtKB-KW"/>
</dbReference>
<dbReference type="OrthoDB" id="196131at2759"/>
<evidence type="ECO:0000256" key="4">
    <source>
        <dbReference type="ARBA" id="ARBA00022771"/>
    </source>
</evidence>
<keyword evidence="5 17" id="KW-0378">Hydrolase</keyword>
<dbReference type="GO" id="GO:0005737">
    <property type="term" value="C:cytoplasm"/>
    <property type="evidence" value="ECO:0007669"/>
    <property type="project" value="UniProtKB-ARBA"/>
</dbReference>
<evidence type="ECO:0000256" key="9">
    <source>
        <dbReference type="ARBA" id="ARBA00022884"/>
    </source>
</evidence>
<evidence type="ECO:0000313" key="18">
    <source>
        <dbReference type="Proteomes" id="UP001140011"/>
    </source>
</evidence>
<keyword evidence="3" id="KW-0547">Nucleotide-binding</keyword>
<organism evidence="17 18">
    <name type="scientific">Coemansia pectinata</name>
    <dbReference type="NCBI Taxonomy" id="1052879"/>
    <lineage>
        <taxon>Eukaryota</taxon>
        <taxon>Fungi</taxon>
        <taxon>Fungi incertae sedis</taxon>
        <taxon>Zoopagomycota</taxon>
        <taxon>Kickxellomycotina</taxon>
        <taxon>Kickxellomycetes</taxon>
        <taxon>Kickxellales</taxon>
        <taxon>Kickxellaceae</taxon>
        <taxon>Coemansia</taxon>
    </lineage>
</organism>
<feature type="domain" description="Helicase ATP-binding" evidence="14">
    <location>
        <begin position="265"/>
        <end position="449"/>
    </location>
</feature>
<feature type="region of interest" description="Disordered" evidence="13">
    <location>
        <begin position="1"/>
        <end position="140"/>
    </location>
</feature>
<dbReference type="SUPFAM" id="SSF52540">
    <property type="entry name" value="P-loop containing nucleoside triphosphate hydrolases"/>
    <property type="match status" value="1"/>
</dbReference>
<evidence type="ECO:0000256" key="10">
    <source>
        <dbReference type="ARBA" id="ARBA00023594"/>
    </source>
</evidence>
<dbReference type="FunFam" id="3.40.50.300:FF:000657">
    <property type="entry name" value="Probable ATP-dependent RNA helicase DDX41"/>
    <property type="match status" value="1"/>
</dbReference>
<evidence type="ECO:0000259" key="14">
    <source>
        <dbReference type="PROSITE" id="PS51192"/>
    </source>
</evidence>
<dbReference type="CDD" id="cd18787">
    <property type="entry name" value="SF2_C_DEAD"/>
    <property type="match status" value="1"/>
</dbReference>
<evidence type="ECO:0000256" key="3">
    <source>
        <dbReference type="ARBA" id="ARBA00022741"/>
    </source>
</evidence>
<feature type="compositionally biased region" description="Basic and acidic residues" evidence="13">
    <location>
        <begin position="103"/>
        <end position="112"/>
    </location>
</feature>
<dbReference type="InterPro" id="IPR027417">
    <property type="entry name" value="P-loop_NTPase"/>
</dbReference>
<feature type="short sequence motif" description="Q motif" evidence="12">
    <location>
        <begin position="234"/>
        <end position="262"/>
    </location>
</feature>
<dbReference type="CDD" id="cd17951">
    <property type="entry name" value="DEADc_DDX41"/>
    <property type="match status" value="1"/>
</dbReference>
<gene>
    <name evidence="17" type="primary">RH35</name>
    <name evidence="17" type="ORF">GGI19_005416</name>
</gene>
<feature type="compositionally biased region" description="Polar residues" evidence="13">
    <location>
        <begin position="126"/>
        <end position="140"/>
    </location>
</feature>
<dbReference type="InterPro" id="IPR044113">
    <property type="entry name" value="DEADc_DDX41"/>
</dbReference>
<dbReference type="GO" id="GO:0003723">
    <property type="term" value="F:RNA binding"/>
    <property type="evidence" value="ECO:0007669"/>
    <property type="project" value="UniProtKB-KW"/>
</dbReference>
<evidence type="ECO:0000256" key="6">
    <source>
        <dbReference type="ARBA" id="ARBA00022806"/>
    </source>
</evidence>
<feature type="domain" description="DEAD-box RNA helicase Q" evidence="16">
    <location>
        <begin position="234"/>
        <end position="262"/>
    </location>
</feature>
<keyword evidence="6 17" id="KW-0347">Helicase</keyword>
<dbReference type="InterPro" id="IPR001650">
    <property type="entry name" value="Helicase_C-like"/>
</dbReference>
<sequence>MSHSSTQAGGNDAASKHANPDADDALEKYRQRRRELEREEEERESTNVFGPDYTGSYIGAENTPSGSQRAADTTPYVPISQRRMEKLEGIRQRLQYSAPHGQKGGDGDHSSGEEQTSDADGDTGRSRNASTQGPNTNVSLVDQMADLRRKHMLNEKTEEEKQQEQEKALLEAIARRKQLASVAELAKGVVYTESMPTNWRLLPRHRKLTEPEASARRKLWHIIVDGDDIPPPLFTFKAMRFPPPVLDYLKAKGIIQPSPIQMQGLPVALSGRDMIGIASTGTGKTMAFSLPLIMLALEEESRMPLVQGEGPIGLIVCPSRELARQTYEGLLAIAAALTENGYPELRAILAIGGISMQEQFHTLSKGVHMVVATPGRLQDMLGRGKINLDLCKYICMDEADRMIDVGFEEEVRNIMSYFKYQRQTVLFSATMPKKIQDFARSALVRPVVVNVSRAGAANMDIIQEVEYVKPETRIVYLLECLQKTPPPVVIFAENKNDVDDILEYLLLKGVEAVAIHGSKDQEEREYAMRSYREGKKDVLIATDVASKGLDFPEIKHVINFDLPKEIENYTHRIGRTGRAGKTGVATTFINMNSSEQVLLDLKHILLEAKQRVPPVLFSIADPTDKYRLADGTLDTSVGCAYCGGLGHRILDCPKLAQEQRAQQATQRREGGAGDDY</sequence>
<dbReference type="InterPro" id="IPR014001">
    <property type="entry name" value="Helicase_ATP-bd"/>
</dbReference>
<keyword evidence="4" id="KW-0863">Zinc-finger</keyword>
<evidence type="ECO:0000259" key="16">
    <source>
        <dbReference type="PROSITE" id="PS51195"/>
    </source>
</evidence>
<dbReference type="GO" id="GO:0000398">
    <property type="term" value="P:mRNA splicing, via spliceosome"/>
    <property type="evidence" value="ECO:0007669"/>
    <property type="project" value="InterPro"/>
</dbReference>
<dbReference type="EMBL" id="JANBUH010000679">
    <property type="protein sequence ID" value="KAJ2749888.1"/>
    <property type="molecule type" value="Genomic_DNA"/>
</dbReference>
<evidence type="ECO:0000256" key="7">
    <source>
        <dbReference type="ARBA" id="ARBA00022833"/>
    </source>
</evidence>
<keyword evidence="2" id="KW-0479">Metal-binding</keyword>
<feature type="compositionally biased region" description="Polar residues" evidence="13">
    <location>
        <begin position="62"/>
        <end position="71"/>
    </location>
</feature>
<evidence type="ECO:0000256" key="1">
    <source>
        <dbReference type="ARBA" id="ARBA00012552"/>
    </source>
</evidence>
<dbReference type="Pfam" id="PF00270">
    <property type="entry name" value="DEAD"/>
    <property type="match status" value="1"/>
</dbReference>
<evidence type="ECO:0000313" key="17">
    <source>
        <dbReference type="EMBL" id="KAJ2749888.1"/>
    </source>
</evidence>
<name>A0A9W8GR34_9FUNG</name>
<evidence type="ECO:0000256" key="5">
    <source>
        <dbReference type="ARBA" id="ARBA00022801"/>
    </source>
</evidence>
<comment type="caution">
    <text evidence="17">The sequence shown here is derived from an EMBL/GenBank/DDBJ whole genome shotgun (WGS) entry which is preliminary data.</text>
</comment>
<evidence type="ECO:0000256" key="2">
    <source>
        <dbReference type="ARBA" id="ARBA00022723"/>
    </source>
</evidence>
<dbReference type="GO" id="GO:0003724">
    <property type="term" value="F:RNA helicase activity"/>
    <property type="evidence" value="ECO:0007669"/>
    <property type="project" value="UniProtKB-EC"/>
</dbReference>
<proteinExistence type="inferred from homology"/>
<dbReference type="InterPro" id="IPR011545">
    <property type="entry name" value="DEAD/DEAH_box_helicase_dom"/>
</dbReference>
<dbReference type="Proteomes" id="UP001140011">
    <property type="component" value="Unassembled WGS sequence"/>
</dbReference>
<dbReference type="PROSITE" id="PS51195">
    <property type="entry name" value="Q_MOTIF"/>
    <property type="match status" value="1"/>
</dbReference>
<dbReference type="AlphaFoldDB" id="A0A9W8GR34"/>
<dbReference type="GO" id="GO:0005634">
    <property type="term" value="C:nucleus"/>
    <property type="evidence" value="ECO:0007669"/>
    <property type="project" value="UniProtKB-ARBA"/>
</dbReference>
<dbReference type="GO" id="GO:0016787">
    <property type="term" value="F:hydrolase activity"/>
    <property type="evidence" value="ECO:0007669"/>
    <property type="project" value="UniProtKB-KW"/>
</dbReference>
<dbReference type="PROSITE" id="PS51194">
    <property type="entry name" value="HELICASE_CTER"/>
    <property type="match status" value="1"/>
</dbReference>
<comment type="catalytic activity">
    <reaction evidence="11">
        <text>ATP + H2O = ADP + phosphate + H(+)</text>
        <dbReference type="Rhea" id="RHEA:13065"/>
        <dbReference type="ChEBI" id="CHEBI:15377"/>
        <dbReference type="ChEBI" id="CHEBI:15378"/>
        <dbReference type="ChEBI" id="CHEBI:30616"/>
        <dbReference type="ChEBI" id="CHEBI:43474"/>
        <dbReference type="ChEBI" id="CHEBI:456216"/>
        <dbReference type="EC" id="3.6.4.13"/>
    </reaction>
</comment>
<dbReference type="SMART" id="SM00487">
    <property type="entry name" value="DEXDc"/>
    <property type="match status" value="1"/>
</dbReference>
<evidence type="ECO:0000256" key="11">
    <source>
        <dbReference type="ARBA" id="ARBA00047984"/>
    </source>
</evidence>
<protein>
    <recommendedName>
        <fullName evidence="1">RNA helicase</fullName>
        <ecNumber evidence="1">3.6.4.13</ecNumber>
    </recommendedName>
</protein>
<dbReference type="PANTHER" id="PTHR47958">
    <property type="entry name" value="ATP-DEPENDENT RNA HELICASE DBP3"/>
    <property type="match status" value="1"/>
</dbReference>
<accession>A0A9W8GR34</accession>
<keyword evidence="8" id="KW-0067">ATP-binding</keyword>
<keyword evidence="18" id="KW-1185">Reference proteome</keyword>
<comment type="similarity">
    <text evidence="10">Belongs to the DEAD box helicase family. DDX41 subfamily.</text>
</comment>
<dbReference type="FunFam" id="3.40.50.300:FF:000449">
    <property type="entry name" value="Probable ATP-dependent RNA helicase DDX41"/>
    <property type="match status" value="1"/>
</dbReference>
<evidence type="ECO:0000256" key="13">
    <source>
        <dbReference type="SAM" id="MobiDB-lite"/>
    </source>
</evidence>
<dbReference type="PROSITE" id="PS51192">
    <property type="entry name" value="HELICASE_ATP_BIND_1"/>
    <property type="match status" value="1"/>
</dbReference>
<dbReference type="EC" id="3.6.4.13" evidence="1"/>
<evidence type="ECO:0000256" key="12">
    <source>
        <dbReference type="PROSITE-ProRule" id="PRU00552"/>
    </source>
</evidence>
<dbReference type="InterPro" id="IPR036875">
    <property type="entry name" value="Znf_CCHC_sf"/>
</dbReference>
<dbReference type="Gene3D" id="3.40.50.300">
    <property type="entry name" value="P-loop containing nucleotide triphosphate hydrolases"/>
    <property type="match status" value="2"/>
</dbReference>
<dbReference type="Pfam" id="PF00271">
    <property type="entry name" value="Helicase_C"/>
    <property type="match status" value="1"/>
</dbReference>
<feature type="compositionally biased region" description="Basic and acidic residues" evidence="13">
    <location>
        <begin position="14"/>
        <end position="37"/>
    </location>
</feature>
<dbReference type="InterPro" id="IPR014014">
    <property type="entry name" value="RNA_helicase_DEAD_Q_motif"/>
</dbReference>
<keyword evidence="9" id="KW-0694">RNA-binding</keyword>
<keyword evidence="7" id="KW-0862">Zinc</keyword>
<feature type="domain" description="Helicase C-terminal" evidence="15">
    <location>
        <begin position="460"/>
        <end position="620"/>
    </location>
</feature>
<dbReference type="SMART" id="SM00490">
    <property type="entry name" value="HELICc"/>
    <property type="match status" value="1"/>
</dbReference>
<evidence type="ECO:0000259" key="15">
    <source>
        <dbReference type="PROSITE" id="PS51194"/>
    </source>
</evidence>
<dbReference type="SUPFAM" id="SSF57756">
    <property type="entry name" value="Retrovirus zinc finger-like domains"/>
    <property type="match status" value="1"/>
</dbReference>
<feature type="compositionally biased region" description="Basic and acidic residues" evidence="13">
    <location>
        <begin position="82"/>
        <end position="91"/>
    </location>
</feature>
<dbReference type="GO" id="GO:0008270">
    <property type="term" value="F:zinc ion binding"/>
    <property type="evidence" value="ECO:0007669"/>
    <property type="project" value="UniProtKB-KW"/>
</dbReference>
<reference evidence="17" key="1">
    <citation type="submission" date="2022-07" db="EMBL/GenBank/DDBJ databases">
        <title>Phylogenomic reconstructions and comparative analyses of Kickxellomycotina fungi.</title>
        <authorList>
            <person name="Reynolds N.K."/>
            <person name="Stajich J.E."/>
            <person name="Barry K."/>
            <person name="Grigoriev I.V."/>
            <person name="Crous P."/>
            <person name="Smith M.E."/>
        </authorList>
    </citation>
    <scope>NUCLEOTIDE SEQUENCE</scope>
    <source>
        <strain evidence="17">BCRC 34297</strain>
    </source>
</reference>
<evidence type="ECO:0000256" key="8">
    <source>
        <dbReference type="ARBA" id="ARBA00022840"/>
    </source>
</evidence>